<gene>
    <name evidence="15" type="ORF">MEDL_65091</name>
</gene>
<accession>A0A8S3VJ21</accession>
<protein>
    <recommendedName>
        <fullName evidence="17">BTB domain-containing protein</fullName>
    </recommendedName>
</protein>
<feature type="transmembrane region" description="Helical" evidence="12">
    <location>
        <begin position="333"/>
        <end position="354"/>
    </location>
</feature>
<keyword evidence="7" id="KW-0630">Potassium</keyword>
<feature type="transmembrane region" description="Helical" evidence="12">
    <location>
        <begin position="260"/>
        <end position="279"/>
    </location>
</feature>
<dbReference type="GO" id="GO:0001508">
    <property type="term" value="P:action potential"/>
    <property type="evidence" value="ECO:0007669"/>
    <property type="project" value="TreeGrafter"/>
</dbReference>
<evidence type="ECO:0000256" key="4">
    <source>
        <dbReference type="ARBA" id="ARBA00022692"/>
    </source>
</evidence>
<dbReference type="InterPro" id="IPR028325">
    <property type="entry name" value="VG_K_chnl"/>
</dbReference>
<dbReference type="Gene3D" id="1.20.120.350">
    <property type="entry name" value="Voltage-gated potassium channels. Chain C"/>
    <property type="match status" value="1"/>
</dbReference>
<evidence type="ECO:0000256" key="12">
    <source>
        <dbReference type="SAM" id="Phobius"/>
    </source>
</evidence>
<keyword evidence="2" id="KW-0813">Transport</keyword>
<dbReference type="Proteomes" id="UP000683360">
    <property type="component" value="Unassembled WGS sequence"/>
</dbReference>
<organism evidence="15 16">
    <name type="scientific">Mytilus edulis</name>
    <name type="common">Blue mussel</name>
    <dbReference type="NCBI Taxonomy" id="6550"/>
    <lineage>
        <taxon>Eukaryota</taxon>
        <taxon>Metazoa</taxon>
        <taxon>Spiralia</taxon>
        <taxon>Lophotrochozoa</taxon>
        <taxon>Mollusca</taxon>
        <taxon>Bivalvia</taxon>
        <taxon>Autobranchia</taxon>
        <taxon>Pteriomorphia</taxon>
        <taxon>Mytilida</taxon>
        <taxon>Mytiloidea</taxon>
        <taxon>Mytilidae</taxon>
        <taxon>Mytilinae</taxon>
        <taxon>Mytilus</taxon>
    </lineage>
</organism>
<evidence type="ECO:0000313" key="16">
    <source>
        <dbReference type="Proteomes" id="UP000683360"/>
    </source>
</evidence>
<dbReference type="InterPro" id="IPR003968">
    <property type="entry name" value="K_chnl_volt-dep_Kv"/>
</dbReference>
<dbReference type="PANTHER" id="PTHR11537">
    <property type="entry name" value="VOLTAGE-GATED POTASSIUM CHANNEL"/>
    <property type="match status" value="1"/>
</dbReference>
<evidence type="ECO:0000313" key="15">
    <source>
        <dbReference type="EMBL" id="CAG2253576.1"/>
    </source>
</evidence>
<dbReference type="GO" id="GO:0005249">
    <property type="term" value="F:voltage-gated potassium channel activity"/>
    <property type="evidence" value="ECO:0007669"/>
    <property type="project" value="InterPro"/>
</dbReference>
<dbReference type="Gene3D" id="1.10.287.70">
    <property type="match status" value="1"/>
</dbReference>
<dbReference type="AlphaFoldDB" id="A0A8S3VJ21"/>
<keyword evidence="11" id="KW-0407">Ion channel</keyword>
<keyword evidence="4 12" id="KW-0812">Transmembrane</keyword>
<evidence type="ECO:0000256" key="8">
    <source>
        <dbReference type="ARBA" id="ARBA00022989"/>
    </source>
</evidence>
<dbReference type="SUPFAM" id="SSF81324">
    <property type="entry name" value="Voltage-gated potassium channels"/>
    <property type="match status" value="1"/>
</dbReference>
<evidence type="ECO:0000256" key="9">
    <source>
        <dbReference type="ARBA" id="ARBA00023065"/>
    </source>
</evidence>
<keyword evidence="10 12" id="KW-0472">Membrane</keyword>
<feature type="transmembrane region" description="Helical" evidence="12">
    <location>
        <begin position="193"/>
        <end position="211"/>
    </location>
</feature>
<feature type="domain" description="Ion transport" evidence="13">
    <location>
        <begin position="161"/>
        <end position="423"/>
    </location>
</feature>
<keyword evidence="5" id="KW-0631">Potassium channel</keyword>
<dbReference type="InterPro" id="IPR027359">
    <property type="entry name" value="Volt_channel_dom_sf"/>
</dbReference>
<dbReference type="Pfam" id="PF00520">
    <property type="entry name" value="Ion_trans"/>
    <property type="match status" value="1"/>
</dbReference>
<evidence type="ECO:0000256" key="10">
    <source>
        <dbReference type="ARBA" id="ARBA00023136"/>
    </source>
</evidence>
<keyword evidence="8 12" id="KW-1133">Transmembrane helix</keyword>
<dbReference type="EMBL" id="CAJPWZ010003154">
    <property type="protein sequence ID" value="CAG2253576.1"/>
    <property type="molecule type" value="Genomic_DNA"/>
</dbReference>
<dbReference type="GO" id="GO:0008076">
    <property type="term" value="C:voltage-gated potassium channel complex"/>
    <property type="evidence" value="ECO:0007669"/>
    <property type="project" value="InterPro"/>
</dbReference>
<dbReference type="FunFam" id="1.10.287.70:FF:000028">
    <property type="entry name" value="potassium voltage-gated channel subfamily D member 3"/>
    <property type="match status" value="1"/>
</dbReference>
<dbReference type="PRINTS" id="PR01491">
    <property type="entry name" value="KVCHANNEL"/>
</dbReference>
<evidence type="ECO:0000256" key="7">
    <source>
        <dbReference type="ARBA" id="ARBA00022958"/>
    </source>
</evidence>
<evidence type="ECO:0000256" key="6">
    <source>
        <dbReference type="ARBA" id="ARBA00022882"/>
    </source>
</evidence>
<evidence type="ECO:0000256" key="1">
    <source>
        <dbReference type="ARBA" id="ARBA00004141"/>
    </source>
</evidence>
<keyword evidence="3" id="KW-0633">Potassium transport</keyword>
<keyword evidence="9" id="KW-0406">Ion transport</keyword>
<dbReference type="SUPFAM" id="SSF54695">
    <property type="entry name" value="POZ domain"/>
    <property type="match status" value="1"/>
</dbReference>
<feature type="domain" description="Potassium channel tetramerisation-type BTB" evidence="14">
    <location>
        <begin position="13"/>
        <end position="103"/>
    </location>
</feature>
<evidence type="ECO:0000256" key="2">
    <source>
        <dbReference type="ARBA" id="ARBA00022448"/>
    </source>
</evidence>
<reference evidence="15" key="1">
    <citation type="submission" date="2021-03" db="EMBL/GenBank/DDBJ databases">
        <authorList>
            <person name="Bekaert M."/>
        </authorList>
    </citation>
    <scope>NUCLEOTIDE SEQUENCE</scope>
</reference>
<evidence type="ECO:0000256" key="3">
    <source>
        <dbReference type="ARBA" id="ARBA00022538"/>
    </source>
</evidence>
<dbReference type="InterPro" id="IPR003974">
    <property type="entry name" value="K_chnl_volt-dep_Kv3"/>
</dbReference>
<evidence type="ECO:0000256" key="11">
    <source>
        <dbReference type="ARBA" id="ARBA00023303"/>
    </source>
</evidence>
<dbReference type="InterPro" id="IPR005821">
    <property type="entry name" value="Ion_trans_dom"/>
</dbReference>
<dbReference type="InterPro" id="IPR003131">
    <property type="entry name" value="T1-type_BTB"/>
</dbReference>
<evidence type="ECO:0000259" key="14">
    <source>
        <dbReference type="Pfam" id="PF02214"/>
    </source>
</evidence>
<dbReference type="OrthoDB" id="10025005at2759"/>
<comment type="caution">
    <text evidence="15">The sequence shown here is derived from an EMBL/GenBank/DDBJ whole genome shotgun (WGS) entry which is preliminary data.</text>
</comment>
<evidence type="ECO:0000259" key="13">
    <source>
        <dbReference type="Pfam" id="PF00520"/>
    </source>
</evidence>
<comment type="subcellular location">
    <subcellularLocation>
        <location evidence="1">Membrane</location>
        <topology evidence="1">Multi-pass membrane protein</topology>
    </subcellularLocation>
</comment>
<feature type="transmembrane region" description="Helical" evidence="12">
    <location>
        <begin position="291"/>
        <end position="312"/>
    </location>
</feature>
<dbReference type="PRINTS" id="PR00169">
    <property type="entry name" value="KCHANNEL"/>
</dbReference>
<keyword evidence="16" id="KW-1185">Reference proteome</keyword>
<dbReference type="GO" id="GO:0051260">
    <property type="term" value="P:protein homooligomerization"/>
    <property type="evidence" value="ECO:0007669"/>
    <property type="project" value="InterPro"/>
</dbReference>
<evidence type="ECO:0008006" key="17">
    <source>
        <dbReference type="Google" id="ProtNLM"/>
    </source>
</evidence>
<name>A0A8S3VJ21_MYTED</name>
<evidence type="ECO:0000256" key="5">
    <source>
        <dbReference type="ARBA" id="ARBA00022826"/>
    </source>
</evidence>
<proteinExistence type="predicted"/>
<keyword evidence="6" id="KW-0851">Voltage-gated channel</keyword>
<dbReference type="PRINTS" id="PR01498">
    <property type="entry name" value="SHAWCHANNEL"/>
</dbReference>
<feature type="transmembrane region" description="Helical" evidence="12">
    <location>
        <begin position="158"/>
        <end position="181"/>
    </location>
</feature>
<dbReference type="Pfam" id="PF02214">
    <property type="entry name" value="BTB_2"/>
    <property type="match status" value="1"/>
</dbReference>
<sequence>MKKKLEGDMSQEVQINVGGTLFITKWSTLHKHRNTLLGSLSTTSEFYSKKKQYFYFDRNPDYFNIILDFYRNGHIHFPTHVCGWIWKQELQFWRIPETEISECCYPTYVKYDKNRAVTEYIKNAFIVYTAEYQTKAVSCLTGITQRIWLFLEEPTSSLAARIFGVIYILVVVLSAITPMLVTYPDIREHIVDINVLVYVMTMKGLNLWINTENPKEVMFVTTKMPDWLQNLDLFIMIFFSFEQLLRFISCPRKLHFFKDWLNVLDVLLFIAMWVRYGISHHREKILESLDLLIIYAVCYSVVVFRLLRFFRITRQYSALRILLMSVRASLKELSLLIITVMVFILLFSNLIYFAELREPSTFPNMLTGLWWSVVTMTTVGYGDVVPHSVLGCLVGSICAMSGLLILAMPIAVIAGKFNDLYEKNAEREDFIKLHQQNEIAENQIQPWEKIKSMKKDGISNEDGLRIVDLSMGQE</sequence>
<dbReference type="CDD" id="cd18317">
    <property type="entry name" value="BTB_POZ_Kv"/>
    <property type="match status" value="1"/>
</dbReference>
<dbReference type="PANTHER" id="PTHR11537:SF254">
    <property type="entry name" value="POTASSIUM VOLTAGE-GATED CHANNEL PROTEIN SHAB"/>
    <property type="match status" value="1"/>
</dbReference>
<feature type="transmembrane region" description="Helical" evidence="12">
    <location>
        <begin position="388"/>
        <end position="414"/>
    </location>
</feature>
<dbReference type="InterPro" id="IPR011333">
    <property type="entry name" value="SKP1/BTB/POZ_sf"/>
</dbReference>
<dbReference type="Gene3D" id="3.30.710.10">
    <property type="entry name" value="Potassium Channel Kv1.1, Chain A"/>
    <property type="match status" value="1"/>
</dbReference>